<evidence type="ECO:0000313" key="3">
    <source>
        <dbReference type="EMBL" id="OUJ71070.1"/>
    </source>
</evidence>
<protein>
    <recommendedName>
        <fullName evidence="5">Lantibiotic dehydratase</fullName>
    </recommendedName>
</protein>
<name>A0A243W847_9BACT</name>
<dbReference type="NCBIfam" id="TIGR03891">
    <property type="entry name" value="thiopep_ocin"/>
    <property type="match status" value="1"/>
</dbReference>
<comment type="caution">
    <text evidence="3">The sequence shown here is derived from an EMBL/GenBank/DDBJ whole genome shotgun (WGS) entry which is preliminary data.</text>
</comment>
<dbReference type="Pfam" id="PF04738">
    <property type="entry name" value="Lant_dehydr_N"/>
    <property type="match status" value="1"/>
</dbReference>
<dbReference type="OrthoDB" id="1273722at2"/>
<dbReference type="Pfam" id="PF14028">
    <property type="entry name" value="Lant_dehydr_C"/>
    <property type="match status" value="1"/>
</dbReference>
<dbReference type="InterPro" id="IPR023809">
    <property type="entry name" value="Thiopep_bacteriocin_synth_dom"/>
</dbReference>
<gene>
    <name evidence="3" type="ORF">BXP70_23190</name>
</gene>
<feature type="domain" description="Thiopeptide-type bacteriocin biosynthesis" evidence="2">
    <location>
        <begin position="758"/>
        <end position="1014"/>
    </location>
</feature>
<reference evidence="3 4" key="1">
    <citation type="submission" date="2017-01" db="EMBL/GenBank/DDBJ databases">
        <title>A new Hymenobacter.</title>
        <authorList>
            <person name="Liang Y."/>
            <person name="Feng F."/>
        </authorList>
    </citation>
    <scope>NUCLEOTIDE SEQUENCE [LARGE SCALE GENOMIC DNA]</scope>
    <source>
        <strain evidence="3">MIMBbqt21</strain>
    </source>
</reference>
<dbReference type="InterPro" id="IPR006827">
    <property type="entry name" value="Lant_deHydtase_N"/>
</dbReference>
<proteinExistence type="predicted"/>
<sequence length="1028" mass="117756">MKHLYSFHPNLILRTTAQAFSTDFDENTILTALNDKQFAEALYLASPGLYEECCKWQAGTLHDPKKVARLCATLTRYYTRMRSRCTPFGLFAGCSVIRWGAQNHVQLVSARNTRHTRLDMHYLCALAQHLAQKATIRPLLRYWPQTSLYQLGTELRYVEYYYVDGQRVHQISSVEVTSPLLKILAAARSGLTYEALLELLIAEESVDMEEASFFVQTLIDSQLLVSELEPTVTGPEYLLHLQKVLACMHAAVPSDEISAALDLLTAVAKQLQILDQETVNTSQSYQRIAAALRALEVPIEPDKLFQTDLICGVDEVASTLDHTLQDTLLEAVKALTYLSRSTRNHRLEHFKQRFQQRYEEQEVPLLEALDTESGLSYSDYGKHSYSPLVYDLYLTETATDVLQQQDEVQRFLARKLREAEQQHHYTVDLTPDEVQSFTPIADPLPPSLSILFRVVGEQLVLDSVGGSSAVNLLGRFAHADPALETIVRDITAHEQRQNSTVVFAEICHLPVSRIGNILLRPSFRDFEIPYLAQSTQPYENQIAVQDLLVSVRQGQLILRSRETGHRIVPRLSTAHNFSHQALPVYEFLCDLQTQGLQAHLGVRWETATLETKFFPRLTYQQVVLQGATWHLAASDLQTLLTAPLAEQEVHFRAFQAQWQLPRFFTLADGDHELLVDAENPLLRQVWLDTIRQRPSIKLKEFLFDPATSPVRDEQHRPHVQQLLALLVRNMPCYPAVNLTPAALADEDVPRNFALGSEWLYYKWYCGPQMANRILREVLRPLTQELQERQLIDKWFFIRYADPDNHLRVRFHLPVVERLGETVQLISNYLAPCLGASYIWKSQTDTYCRELERYGPRTIVLSESLFHYQSIALLRDLEQFTGDDDTAYWQWGLYAIDELLEAFTVPLEQKLTLLQELRESFAQEFSMDKPLKSQLDAKYRLYRSVIAQTLTPTVLAPASLQQLATAIRQQLSENGDGLSQARLLGSYIHMLLNRLIPAQARLHELVLYDFLSRYYQSCQVRQSQQVTVP</sequence>
<dbReference type="RefSeq" id="WP_086596502.1">
    <property type="nucleotide sequence ID" value="NZ_MTSE01000019.1"/>
</dbReference>
<dbReference type="Proteomes" id="UP000194873">
    <property type="component" value="Unassembled WGS sequence"/>
</dbReference>
<evidence type="ECO:0000313" key="4">
    <source>
        <dbReference type="Proteomes" id="UP000194873"/>
    </source>
</evidence>
<evidence type="ECO:0000259" key="2">
    <source>
        <dbReference type="Pfam" id="PF14028"/>
    </source>
</evidence>
<evidence type="ECO:0000259" key="1">
    <source>
        <dbReference type="Pfam" id="PF04738"/>
    </source>
</evidence>
<feature type="domain" description="Lantibiotic dehydratase N-terminal" evidence="1">
    <location>
        <begin position="35"/>
        <end position="684"/>
    </location>
</feature>
<organism evidence="3 4">
    <name type="scientific">Hymenobacter crusticola</name>
    <dbReference type="NCBI Taxonomy" id="1770526"/>
    <lineage>
        <taxon>Bacteria</taxon>
        <taxon>Pseudomonadati</taxon>
        <taxon>Bacteroidota</taxon>
        <taxon>Cytophagia</taxon>
        <taxon>Cytophagales</taxon>
        <taxon>Hymenobacteraceae</taxon>
        <taxon>Hymenobacter</taxon>
    </lineage>
</organism>
<dbReference type="AlphaFoldDB" id="A0A243W847"/>
<keyword evidence="4" id="KW-1185">Reference proteome</keyword>
<accession>A0A243W847</accession>
<evidence type="ECO:0008006" key="5">
    <source>
        <dbReference type="Google" id="ProtNLM"/>
    </source>
</evidence>
<dbReference type="EMBL" id="MTSE01000019">
    <property type="protein sequence ID" value="OUJ71070.1"/>
    <property type="molecule type" value="Genomic_DNA"/>
</dbReference>